<evidence type="ECO:0000256" key="4">
    <source>
        <dbReference type="ARBA" id="ARBA00023136"/>
    </source>
</evidence>
<dbReference type="GO" id="GO:0016020">
    <property type="term" value="C:membrane"/>
    <property type="evidence" value="ECO:0007669"/>
    <property type="project" value="UniProtKB-SubCell"/>
</dbReference>
<dbReference type="InterPro" id="IPR011701">
    <property type="entry name" value="MFS"/>
</dbReference>
<dbReference type="Gene3D" id="1.20.1250.20">
    <property type="entry name" value="MFS general substrate transporter like domains"/>
    <property type="match status" value="1"/>
</dbReference>
<dbReference type="KEGG" id="gtr:GLOTRDRAFT_124804"/>
<organism evidence="6 7">
    <name type="scientific">Gloeophyllum trabeum (strain ATCC 11539 / FP-39264 / Madison 617)</name>
    <name type="common">Brown rot fungus</name>
    <dbReference type="NCBI Taxonomy" id="670483"/>
    <lineage>
        <taxon>Eukaryota</taxon>
        <taxon>Fungi</taxon>
        <taxon>Dikarya</taxon>
        <taxon>Basidiomycota</taxon>
        <taxon>Agaricomycotina</taxon>
        <taxon>Agaricomycetes</taxon>
        <taxon>Gloeophyllales</taxon>
        <taxon>Gloeophyllaceae</taxon>
        <taxon>Gloeophyllum</taxon>
    </lineage>
</organism>
<gene>
    <name evidence="6" type="ORF">GLOTRDRAFT_124804</name>
</gene>
<evidence type="ECO:0000256" key="3">
    <source>
        <dbReference type="ARBA" id="ARBA00022989"/>
    </source>
</evidence>
<sequence length="547" mass="58865">MSHTDSPDPTSETEPLLQPQQTEDANIGPLKVSPVTLIFPVVLVYRLAMLLPSTTTFYMLKQFACRLWYVLHDPDAIPPGGLSDEQCAIPPVQRMFSAMLTFVAIMDGVGSVVGYSALSFFSSRHGRKPVMLAMLALASCYGASLVLSTLVPPGAPELALLALWLLALSLASPPVFGFLANMFVVDTTPAAARTAGMSAQSGWSILGGAVSFSLGGLITKRADNVLVVYCLSAGMLAALGAYVFFVVPESFTRDRREALRRQRAEAQRASGSSSWRRLVAPFEPLKQFRPARNPRTGRRNWRLFYCAVHIFAAQLADAYGAVSIVLYLTARFDYKPSETGYVLTTLSLVDVFTLTVVLPLLVRRVLRPFYLRPKPNGSTDTSDRLDVHIAVASWCVNAAAYVLLGAVHTRAAQIGVGLTRGCGADIAVVLLGFGSGGGPVARSLVVATVHPLKQGDALGAVEMVSSLGTLLSPVVMGSVMTACVPFLPLLRIRDLAHVTISTLPQVVFWVHGAIVVSAVMVLFLVRDSDRYQGPRDEPPQETSRSES</sequence>
<dbReference type="RefSeq" id="XP_007861330.1">
    <property type="nucleotide sequence ID" value="XM_007863139.1"/>
</dbReference>
<protein>
    <submittedName>
        <fullName evidence="6">MFS general substrate transporter</fullName>
    </submittedName>
</protein>
<feature type="transmembrane region" description="Helical" evidence="5">
    <location>
        <begin position="303"/>
        <end position="328"/>
    </location>
</feature>
<dbReference type="EMBL" id="KB469296">
    <property type="protein sequence ID" value="EPQ61073.1"/>
    <property type="molecule type" value="Genomic_DNA"/>
</dbReference>
<feature type="transmembrane region" description="Helical" evidence="5">
    <location>
        <begin position="225"/>
        <end position="247"/>
    </location>
</feature>
<evidence type="ECO:0000256" key="1">
    <source>
        <dbReference type="ARBA" id="ARBA00004141"/>
    </source>
</evidence>
<evidence type="ECO:0000313" key="6">
    <source>
        <dbReference type="EMBL" id="EPQ61073.1"/>
    </source>
</evidence>
<keyword evidence="4 5" id="KW-0472">Membrane</keyword>
<evidence type="ECO:0000313" key="7">
    <source>
        <dbReference type="Proteomes" id="UP000030669"/>
    </source>
</evidence>
<feature type="transmembrane region" description="Helical" evidence="5">
    <location>
        <begin position="130"/>
        <end position="152"/>
    </location>
</feature>
<feature type="transmembrane region" description="Helical" evidence="5">
    <location>
        <begin position="340"/>
        <end position="362"/>
    </location>
</feature>
<keyword evidence="2 5" id="KW-0812">Transmembrane</keyword>
<reference evidence="6 7" key="1">
    <citation type="journal article" date="2012" name="Science">
        <title>The Paleozoic origin of enzymatic lignin decomposition reconstructed from 31 fungal genomes.</title>
        <authorList>
            <person name="Floudas D."/>
            <person name="Binder M."/>
            <person name="Riley R."/>
            <person name="Barry K."/>
            <person name="Blanchette R.A."/>
            <person name="Henrissat B."/>
            <person name="Martinez A.T."/>
            <person name="Otillar R."/>
            <person name="Spatafora J.W."/>
            <person name="Yadav J.S."/>
            <person name="Aerts A."/>
            <person name="Benoit I."/>
            <person name="Boyd A."/>
            <person name="Carlson A."/>
            <person name="Copeland A."/>
            <person name="Coutinho P.M."/>
            <person name="de Vries R.P."/>
            <person name="Ferreira P."/>
            <person name="Findley K."/>
            <person name="Foster B."/>
            <person name="Gaskell J."/>
            <person name="Glotzer D."/>
            <person name="Gorecki P."/>
            <person name="Heitman J."/>
            <person name="Hesse C."/>
            <person name="Hori C."/>
            <person name="Igarashi K."/>
            <person name="Jurgens J.A."/>
            <person name="Kallen N."/>
            <person name="Kersten P."/>
            <person name="Kohler A."/>
            <person name="Kuees U."/>
            <person name="Kumar T.K.A."/>
            <person name="Kuo A."/>
            <person name="LaButti K."/>
            <person name="Larrondo L.F."/>
            <person name="Lindquist E."/>
            <person name="Ling A."/>
            <person name="Lombard V."/>
            <person name="Lucas S."/>
            <person name="Lundell T."/>
            <person name="Martin R."/>
            <person name="McLaughlin D.J."/>
            <person name="Morgenstern I."/>
            <person name="Morin E."/>
            <person name="Murat C."/>
            <person name="Nagy L.G."/>
            <person name="Nolan M."/>
            <person name="Ohm R.A."/>
            <person name="Patyshakuliyeva A."/>
            <person name="Rokas A."/>
            <person name="Ruiz-Duenas F.J."/>
            <person name="Sabat G."/>
            <person name="Salamov A."/>
            <person name="Samejima M."/>
            <person name="Schmutz J."/>
            <person name="Slot J.C."/>
            <person name="St John F."/>
            <person name="Stenlid J."/>
            <person name="Sun H."/>
            <person name="Sun S."/>
            <person name="Syed K."/>
            <person name="Tsang A."/>
            <person name="Wiebenga A."/>
            <person name="Young D."/>
            <person name="Pisabarro A."/>
            <person name="Eastwood D.C."/>
            <person name="Martin F."/>
            <person name="Cullen D."/>
            <person name="Grigoriev I.V."/>
            <person name="Hibbett D.S."/>
        </authorList>
    </citation>
    <scope>NUCLEOTIDE SEQUENCE [LARGE SCALE GENOMIC DNA]</scope>
    <source>
        <strain evidence="6 7">ATCC 11539</strain>
    </source>
</reference>
<proteinExistence type="predicted"/>
<feature type="transmembrane region" description="Helical" evidence="5">
    <location>
        <begin position="98"/>
        <end position="118"/>
    </location>
</feature>
<feature type="transmembrane region" description="Helical" evidence="5">
    <location>
        <begin position="158"/>
        <end position="180"/>
    </location>
</feature>
<evidence type="ECO:0000256" key="5">
    <source>
        <dbReference type="SAM" id="Phobius"/>
    </source>
</evidence>
<dbReference type="SUPFAM" id="SSF103473">
    <property type="entry name" value="MFS general substrate transporter"/>
    <property type="match status" value="1"/>
</dbReference>
<dbReference type="OMA" id="QRWHIYL"/>
<feature type="transmembrane region" description="Helical" evidence="5">
    <location>
        <begin position="507"/>
        <end position="525"/>
    </location>
</feature>
<dbReference type="GO" id="GO:0022857">
    <property type="term" value="F:transmembrane transporter activity"/>
    <property type="evidence" value="ECO:0007669"/>
    <property type="project" value="InterPro"/>
</dbReference>
<dbReference type="PANTHER" id="PTHR23507">
    <property type="entry name" value="ZGC:174356"/>
    <property type="match status" value="1"/>
</dbReference>
<dbReference type="HOGENOM" id="CLU_036629_0_0_1"/>
<accession>S7QNH3</accession>
<dbReference type="PANTHER" id="PTHR23507:SF1">
    <property type="entry name" value="FI18259P1-RELATED"/>
    <property type="match status" value="1"/>
</dbReference>
<dbReference type="Pfam" id="PF07690">
    <property type="entry name" value="MFS_1"/>
    <property type="match status" value="1"/>
</dbReference>
<comment type="subcellular location">
    <subcellularLocation>
        <location evidence="1">Membrane</location>
        <topology evidence="1">Multi-pass membrane protein</topology>
    </subcellularLocation>
</comment>
<dbReference type="AlphaFoldDB" id="S7QNH3"/>
<dbReference type="InterPro" id="IPR036259">
    <property type="entry name" value="MFS_trans_sf"/>
</dbReference>
<dbReference type="GeneID" id="19301143"/>
<feature type="transmembrane region" description="Helical" evidence="5">
    <location>
        <begin position="37"/>
        <end position="60"/>
    </location>
</feature>
<dbReference type="Proteomes" id="UP000030669">
    <property type="component" value="Unassembled WGS sequence"/>
</dbReference>
<feature type="transmembrane region" description="Helical" evidence="5">
    <location>
        <begin position="467"/>
        <end position="487"/>
    </location>
</feature>
<dbReference type="OrthoDB" id="3026777at2759"/>
<name>S7QNH3_GLOTA</name>
<evidence type="ECO:0000256" key="2">
    <source>
        <dbReference type="ARBA" id="ARBA00022692"/>
    </source>
</evidence>
<keyword evidence="3 5" id="KW-1133">Transmembrane helix</keyword>
<keyword evidence="7" id="KW-1185">Reference proteome</keyword>
<dbReference type="eggNOG" id="ENOG502S731">
    <property type="taxonomic scope" value="Eukaryota"/>
</dbReference>